<reference evidence="2" key="1">
    <citation type="journal article" date="2014" name="Front. Microbiol.">
        <title>High frequency of phylogenetically diverse reductive dehalogenase-homologous genes in deep subseafloor sedimentary metagenomes.</title>
        <authorList>
            <person name="Kawai M."/>
            <person name="Futagami T."/>
            <person name="Toyoda A."/>
            <person name="Takaki Y."/>
            <person name="Nishi S."/>
            <person name="Hori S."/>
            <person name="Arai W."/>
            <person name="Tsubouchi T."/>
            <person name="Morono Y."/>
            <person name="Uchiyama I."/>
            <person name="Ito T."/>
            <person name="Fujiyama A."/>
            <person name="Inagaki F."/>
            <person name="Takami H."/>
        </authorList>
    </citation>
    <scope>NUCLEOTIDE SEQUENCE</scope>
    <source>
        <strain evidence="2">Expedition CK06-06</strain>
    </source>
</reference>
<evidence type="ECO:0000256" key="1">
    <source>
        <dbReference type="SAM" id="MobiDB-lite"/>
    </source>
</evidence>
<name>X1U4W7_9ZZZZ</name>
<evidence type="ECO:0000313" key="2">
    <source>
        <dbReference type="EMBL" id="GAJ12519.1"/>
    </source>
</evidence>
<protein>
    <submittedName>
        <fullName evidence="2">Uncharacterized protein</fullName>
    </submittedName>
</protein>
<dbReference type="EMBL" id="BARW01035011">
    <property type="protein sequence ID" value="GAJ12519.1"/>
    <property type="molecule type" value="Genomic_DNA"/>
</dbReference>
<feature type="compositionally biased region" description="Basic and acidic residues" evidence="1">
    <location>
        <begin position="37"/>
        <end position="55"/>
    </location>
</feature>
<proteinExistence type="predicted"/>
<gene>
    <name evidence="2" type="ORF">S12H4_54715</name>
</gene>
<comment type="caution">
    <text evidence="2">The sequence shown here is derived from an EMBL/GenBank/DDBJ whole genome shotgun (WGS) entry which is preliminary data.</text>
</comment>
<accession>X1U4W7</accession>
<organism evidence="2">
    <name type="scientific">marine sediment metagenome</name>
    <dbReference type="NCBI Taxonomy" id="412755"/>
    <lineage>
        <taxon>unclassified sequences</taxon>
        <taxon>metagenomes</taxon>
        <taxon>ecological metagenomes</taxon>
    </lineage>
</organism>
<feature type="non-terminal residue" evidence="2">
    <location>
        <position position="1"/>
    </location>
</feature>
<sequence length="55" mass="5933">LMAKEEAPEELSPPGKEEAAPSAEASKTPLVAVAKLEPGKEEKKEPTEKKLDLDF</sequence>
<feature type="region of interest" description="Disordered" evidence="1">
    <location>
        <begin position="1"/>
        <end position="55"/>
    </location>
</feature>
<dbReference type="AlphaFoldDB" id="X1U4W7"/>